<dbReference type="HOGENOM" id="CLU_027562_9_1_9"/>
<comment type="function">
    <text evidence="1">Site-specific tyrosine recombinase, which acts by catalyzing the cutting and rejoining of the recombining DNA molecules.</text>
</comment>
<keyword evidence="4 6" id="KW-0238">DNA-binding</keyword>
<dbReference type="KEGG" id="sap:Sulac_0493"/>
<gene>
    <name evidence="9" type="ordered locus">Sulac_0493</name>
</gene>
<evidence type="ECO:0000256" key="5">
    <source>
        <dbReference type="ARBA" id="ARBA00023172"/>
    </source>
</evidence>
<evidence type="ECO:0000256" key="2">
    <source>
        <dbReference type="ARBA" id="ARBA00008857"/>
    </source>
</evidence>
<dbReference type="InterPro" id="IPR004107">
    <property type="entry name" value="Integrase_SAM-like_N"/>
</dbReference>
<keyword evidence="3" id="KW-0229">DNA integration</keyword>
<dbReference type="InterPro" id="IPR010998">
    <property type="entry name" value="Integrase_recombinase_N"/>
</dbReference>
<accession>G8TYS5</accession>
<feature type="domain" description="Core-binding (CB)" evidence="8">
    <location>
        <begin position="5"/>
        <end position="98"/>
    </location>
</feature>
<dbReference type="Gene3D" id="1.10.443.10">
    <property type="entry name" value="Intergrase catalytic core"/>
    <property type="match status" value="1"/>
</dbReference>
<evidence type="ECO:0000313" key="10">
    <source>
        <dbReference type="Proteomes" id="UP000005439"/>
    </source>
</evidence>
<dbReference type="STRING" id="679936.Sulac_0493"/>
<dbReference type="PANTHER" id="PTHR30349">
    <property type="entry name" value="PHAGE INTEGRASE-RELATED"/>
    <property type="match status" value="1"/>
</dbReference>
<name>G8TYS5_SULAD</name>
<dbReference type="InterPro" id="IPR002104">
    <property type="entry name" value="Integrase_catalytic"/>
</dbReference>
<evidence type="ECO:0000256" key="3">
    <source>
        <dbReference type="ARBA" id="ARBA00022908"/>
    </source>
</evidence>
<feature type="domain" description="Tyr recombinase" evidence="7">
    <location>
        <begin position="122"/>
        <end position="311"/>
    </location>
</feature>
<evidence type="ECO:0000259" key="8">
    <source>
        <dbReference type="PROSITE" id="PS51900"/>
    </source>
</evidence>
<dbReference type="InterPro" id="IPR011010">
    <property type="entry name" value="DNA_brk_join_enz"/>
</dbReference>
<comment type="similarity">
    <text evidence="2">Belongs to the 'phage' integrase family.</text>
</comment>
<evidence type="ECO:0000256" key="4">
    <source>
        <dbReference type="ARBA" id="ARBA00023125"/>
    </source>
</evidence>
<proteinExistence type="inferred from homology"/>
<protein>
    <submittedName>
        <fullName evidence="9">Integrase family protein</fullName>
    </submittedName>
</protein>
<evidence type="ECO:0000259" key="7">
    <source>
        <dbReference type="PROSITE" id="PS51898"/>
    </source>
</evidence>
<dbReference type="GO" id="GO:0003677">
    <property type="term" value="F:DNA binding"/>
    <property type="evidence" value="ECO:0007669"/>
    <property type="project" value="UniProtKB-UniRule"/>
</dbReference>
<dbReference type="Gene3D" id="1.10.150.130">
    <property type="match status" value="1"/>
</dbReference>
<dbReference type="PANTHER" id="PTHR30349:SF41">
    <property type="entry name" value="INTEGRASE_RECOMBINASE PROTEIN MJ0367-RELATED"/>
    <property type="match status" value="1"/>
</dbReference>
<dbReference type="InterPro" id="IPR050090">
    <property type="entry name" value="Tyrosine_recombinase_XerCD"/>
</dbReference>
<dbReference type="PROSITE" id="PS51898">
    <property type="entry name" value="TYR_RECOMBINASE"/>
    <property type="match status" value="1"/>
</dbReference>
<evidence type="ECO:0000256" key="6">
    <source>
        <dbReference type="PROSITE-ProRule" id="PRU01248"/>
    </source>
</evidence>
<dbReference type="Proteomes" id="UP000005439">
    <property type="component" value="Chromosome"/>
</dbReference>
<dbReference type="GO" id="GO:0015074">
    <property type="term" value="P:DNA integration"/>
    <property type="evidence" value="ECO:0007669"/>
    <property type="project" value="UniProtKB-KW"/>
</dbReference>
<dbReference type="InterPro" id="IPR013762">
    <property type="entry name" value="Integrase-like_cat_sf"/>
</dbReference>
<dbReference type="AlphaFoldDB" id="G8TYS5"/>
<reference evidence="9 10" key="2">
    <citation type="journal article" date="2012" name="Stand. Genomic Sci.">
        <title>Complete genome sequence of the moderately thermophilic mineral-sulfide-oxidizing firmicute Sulfobacillus acidophilus type strain (NAL(T)).</title>
        <authorList>
            <person name="Anderson I."/>
            <person name="Chertkov O."/>
            <person name="Chen A."/>
            <person name="Saunders E."/>
            <person name="Lapidus A."/>
            <person name="Nolan M."/>
            <person name="Lucas S."/>
            <person name="Hammon N."/>
            <person name="Deshpande S."/>
            <person name="Cheng J.F."/>
            <person name="Han C."/>
            <person name="Tapia R."/>
            <person name="Goodwin L.A."/>
            <person name="Pitluck S."/>
            <person name="Liolios K."/>
            <person name="Pagani I."/>
            <person name="Ivanova N."/>
            <person name="Mikhailova N."/>
            <person name="Pati A."/>
            <person name="Palaniappan K."/>
            <person name="Land M."/>
            <person name="Pan C."/>
            <person name="Rohde M."/>
            <person name="Pukall R."/>
            <person name="Goker M."/>
            <person name="Detter J.C."/>
            <person name="Woyke T."/>
            <person name="Bristow J."/>
            <person name="Eisen J.A."/>
            <person name="Markowitz V."/>
            <person name="Hugenholtz P."/>
            <person name="Kyrpides N.C."/>
            <person name="Klenk H.P."/>
            <person name="Mavromatis K."/>
        </authorList>
    </citation>
    <scope>NUCLEOTIDE SEQUENCE [LARGE SCALE GENOMIC DNA]</scope>
    <source>
        <strain evidence="10">ATCC 700253 / DSM 10332 / NAL</strain>
    </source>
</reference>
<dbReference type="CDD" id="cd01182">
    <property type="entry name" value="INT_RitC_C_like"/>
    <property type="match status" value="1"/>
</dbReference>
<dbReference type="EMBL" id="CP003179">
    <property type="protein sequence ID" value="AEW04040.1"/>
    <property type="molecule type" value="Genomic_DNA"/>
</dbReference>
<evidence type="ECO:0000256" key="1">
    <source>
        <dbReference type="ARBA" id="ARBA00003283"/>
    </source>
</evidence>
<dbReference type="PATRIC" id="fig|679936.5.peg.516"/>
<dbReference type="Pfam" id="PF00589">
    <property type="entry name" value="Phage_integrase"/>
    <property type="match status" value="1"/>
</dbReference>
<dbReference type="InterPro" id="IPR044068">
    <property type="entry name" value="CB"/>
</dbReference>
<sequence>MAQPTDFAYRVSQYLATYLPGVRGLSTNTVLSYRDMFKLLIEFFDTQCATPPDKIRLQDLTRPTIEHFLDWIETHRHCSVSTRNVRLAALYAFVQYLQREQPEFMMQAQQLRAIPLKKTASGPMPYLTVEQMKFLLSLPNLAVPGGRRDAVLLSLLYDTGARVQELCDVVAGDIKEGPVSTMRLTGKGQKSRIVPLMPPMGRLLEQYRQERKLTHPQASAYPLFQNRAGSKLSREGVAYIVTKYVQQAARVSPGTLPDTVSPHGFRHSKAMHLLQAGVNLVYIRDLLGHVDLKTTEMYARVDSEMKRKALERHSGGIVSETLPPWQANTELLTWLKGLGSS</sequence>
<dbReference type="Pfam" id="PF02899">
    <property type="entry name" value="Phage_int_SAM_1"/>
    <property type="match status" value="1"/>
</dbReference>
<organism evidence="9 10">
    <name type="scientific">Sulfobacillus acidophilus (strain ATCC 700253 / DSM 10332 / NAL)</name>
    <dbReference type="NCBI Taxonomy" id="679936"/>
    <lineage>
        <taxon>Bacteria</taxon>
        <taxon>Bacillati</taxon>
        <taxon>Bacillota</taxon>
        <taxon>Clostridia</taxon>
        <taxon>Eubacteriales</taxon>
        <taxon>Clostridiales Family XVII. Incertae Sedis</taxon>
        <taxon>Sulfobacillus</taxon>
    </lineage>
</organism>
<keyword evidence="10" id="KW-1185">Reference proteome</keyword>
<dbReference type="SUPFAM" id="SSF56349">
    <property type="entry name" value="DNA breaking-rejoining enzymes"/>
    <property type="match status" value="1"/>
</dbReference>
<reference evidence="10" key="1">
    <citation type="submission" date="2011-12" db="EMBL/GenBank/DDBJ databases">
        <title>The complete genome of chromosome of Sulfobacillus acidophilus DSM 10332.</title>
        <authorList>
            <person name="Lucas S."/>
            <person name="Han J."/>
            <person name="Lapidus A."/>
            <person name="Bruce D."/>
            <person name="Goodwin L."/>
            <person name="Pitluck S."/>
            <person name="Peters L."/>
            <person name="Kyrpides N."/>
            <person name="Mavromatis K."/>
            <person name="Ivanova N."/>
            <person name="Mikhailova N."/>
            <person name="Chertkov O."/>
            <person name="Saunders E."/>
            <person name="Detter J.C."/>
            <person name="Tapia R."/>
            <person name="Han C."/>
            <person name="Land M."/>
            <person name="Hauser L."/>
            <person name="Markowitz V."/>
            <person name="Cheng J.-F."/>
            <person name="Hugenholtz P."/>
            <person name="Woyke T."/>
            <person name="Wu D."/>
            <person name="Pukall R."/>
            <person name="Gehrich-Schroeter G."/>
            <person name="Schneider S."/>
            <person name="Klenk H.-P."/>
            <person name="Eisen J.A."/>
        </authorList>
    </citation>
    <scope>NUCLEOTIDE SEQUENCE [LARGE SCALE GENOMIC DNA]</scope>
    <source>
        <strain evidence="10">ATCC 700253 / DSM 10332 / NAL</strain>
    </source>
</reference>
<dbReference type="PROSITE" id="PS51900">
    <property type="entry name" value="CB"/>
    <property type="match status" value="1"/>
</dbReference>
<dbReference type="GO" id="GO:0006310">
    <property type="term" value="P:DNA recombination"/>
    <property type="evidence" value="ECO:0007669"/>
    <property type="project" value="UniProtKB-KW"/>
</dbReference>
<keyword evidence="5" id="KW-0233">DNA recombination</keyword>
<evidence type="ECO:0000313" key="9">
    <source>
        <dbReference type="EMBL" id="AEW04040.1"/>
    </source>
</evidence>